<keyword evidence="2" id="KW-0677">Repeat</keyword>
<dbReference type="InterPro" id="IPR022441">
    <property type="entry name" value="Para_beta_helix_rpt-2"/>
</dbReference>
<sequence>MKGHIGLLAALMLAAASAHAAVLRVESGQSIAAALRAARVGDTVQVAAGTYRENLVIDKPLTLEGVGKPLVHGGGKGDVIRVRAQDVTIRGLAVQGSGINLDAQNAGIYIQPGSDRARVADCELTANLFGVWLEQSADSTIEHNTIVGRADLFSADRGNGIQVYNTINSQVIGNTVSHTRDGIYVDYSQHALFRGNRLHDVRYGTHYMNTNDSTWEDNETWHNRGGLALMEVRHLVVRRNRAWGNEEHGIMLRTIQDSLIEDNIVAGNDRGFFIYDAEFNTIRGNLVVGNRNGVQLTAGSSNNQVDGNDFINNQEQVEFVASKDVEWGRKQPNYWSNYRGWDQDGDGRGDLRYEANDIVDRISWQYPLAKLMLSSPALQALRFAARQFPVLRAPSVTEQHPRMKPWHTNWSKWNGGLPH</sequence>
<dbReference type="Pfam" id="PF05048">
    <property type="entry name" value="NosD"/>
    <property type="match status" value="1"/>
</dbReference>
<gene>
    <name evidence="6" type="ORF">NX773_13380</name>
</gene>
<feature type="signal peptide" evidence="4">
    <location>
        <begin position="1"/>
        <end position="20"/>
    </location>
</feature>
<accession>A0ABT2BKW9</accession>
<proteinExistence type="predicted"/>
<dbReference type="InterPro" id="IPR007742">
    <property type="entry name" value="NosD_dom"/>
</dbReference>
<comment type="caution">
    <text evidence="6">The sequence shown here is derived from an EMBL/GenBank/DDBJ whole genome shotgun (WGS) entry which is preliminary data.</text>
</comment>
<evidence type="ECO:0000256" key="2">
    <source>
        <dbReference type="ARBA" id="ARBA00022737"/>
    </source>
</evidence>
<dbReference type="PANTHER" id="PTHR22990">
    <property type="entry name" value="F-BOX ONLY PROTEIN"/>
    <property type="match status" value="1"/>
</dbReference>
<name>A0ABT2BKW9_9BURK</name>
<evidence type="ECO:0000313" key="6">
    <source>
        <dbReference type="EMBL" id="MCS0609158.1"/>
    </source>
</evidence>
<comment type="pathway">
    <text evidence="1">Protein modification; protein ubiquitination.</text>
</comment>
<organism evidence="6 7">
    <name type="scientific">Massilia solisilvae</name>
    <dbReference type="NCBI Taxonomy" id="1811225"/>
    <lineage>
        <taxon>Bacteria</taxon>
        <taxon>Pseudomonadati</taxon>
        <taxon>Pseudomonadota</taxon>
        <taxon>Betaproteobacteria</taxon>
        <taxon>Burkholderiales</taxon>
        <taxon>Oxalobacteraceae</taxon>
        <taxon>Telluria group</taxon>
        <taxon>Massilia</taxon>
    </lineage>
</organism>
<keyword evidence="7" id="KW-1185">Reference proteome</keyword>
<dbReference type="SMART" id="SM00722">
    <property type="entry name" value="CASH"/>
    <property type="match status" value="2"/>
</dbReference>
<reference evidence="6 7" key="1">
    <citation type="submission" date="2022-08" db="EMBL/GenBank/DDBJ databases">
        <title>Reclassification of Massilia species as members of the genera Telluria, Duganella, Pseudoduganella, Mokoshia gen. nov. and Zemynaea gen. nov. using orthogonal and non-orthogonal genome-based approaches.</title>
        <authorList>
            <person name="Bowman J.P."/>
        </authorList>
    </citation>
    <scope>NUCLEOTIDE SEQUENCE [LARGE SCALE GENOMIC DNA]</scope>
    <source>
        <strain evidence="6 7">JCM 31607</strain>
    </source>
</reference>
<dbReference type="SMART" id="SM00710">
    <property type="entry name" value="PbH1"/>
    <property type="match status" value="8"/>
</dbReference>
<keyword evidence="3" id="KW-0833">Ubl conjugation pathway</keyword>
<dbReference type="SUPFAM" id="SSF51126">
    <property type="entry name" value="Pectin lyase-like"/>
    <property type="match status" value="1"/>
</dbReference>
<dbReference type="Proteomes" id="UP001205861">
    <property type="component" value="Unassembled WGS sequence"/>
</dbReference>
<dbReference type="InterPro" id="IPR011050">
    <property type="entry name" value="Pectin_lyase_fold/virulence"/>
</dbReference>
<dbReference type="InterPro" id="IPR006626">
    <property type="entry name" value="PbH1"/>
</dbReference>
<evidence type="ECO:0000313" key="7">
    <source>
        <dbReference type="Proteomes" id="UP001205861"/>
    </source>
</evidence>
<dbReference type="InterPro" id="IPR012334">
    <property type="entry name" value="Pectin_lyas_fold"/>
</dbReference>
<protein>
    <submittedName>
        <fullName evidence="6">Nitrous oxide reductase family maturation protein NosD</fullName>
    </submittedName>
</protein>
<dbReference type="Gene3D" id="2.160.20.10">
    <property type="entry name" value="Single-stranded right-handed beta-helix, Pectin lyase-like"/>
    <property type="match status" value="2"/>
</dbReference>
<dbReference type="InterPro" id="IPR051550">
    <property type="entry name" value="SCF-Subunits/Alg-Epimerases"/>
</dbReference>
<dbReference type="NCBIfam" id="TIGR04247">
    <property type="entry name" value="NosD_copper_fam"/>
    <property type="match status" value="1"/>
</dbReference>
<dbReference type="InterPro" id="IPR026464">
    <property type="entry name" value="NosD_copper_fam"/>
</dbReference>
<evidence type="ECO:0000256" key="4">
    <source>
        <dbReference type="SAM" id="SignalP"/>
    </source>
</evidence>
<dbReference type="RefSeq" id="WP_258856825.1">
    <property type="nucleotide sequence ID" value="NZ_JANUGV010000003.1"/>
</dbReference>
<evidence type="ECO:0000259" key="5">
    <source>
        <dbReference type="SMART" id="SM00722"/>
    </source>
</evidence>
<evidence type="ECO:0000256" key="3">
    <source>
        <dbReference type="ARBA" id="ARBA00022786"/>
    </source>
</evidence>
<dbReference type="NCBIfam" id="TIGR03804">
    <property type="entry name" value="para_beta_helix"/>
    <property type="match status" value="3"/>
</dbReference>
<evidence type="ECO:0000256" key="1">
    <source>
        <dbReference type="ARBA" id="ARBA00004906"/>
    </source>
</evidence>
<feature type="domain" description="Carbohydrate-binding/sugar hydrolysis" evidence="5">
    <location>
        <begin position="46"/>
        <end position="186"/>
    </location>
</feature>
<feature type="chain" id="PRO_5046585317" evidence="4">
    <location>
        <begin position="21"/>
        <end position="419"/>
    </location>
</feature>
<dbReference type="InterPro" id="IPR006633">
    <property type="entry name" value="Carb-bd_sugar_hydrolysis-dom"/>
</dbReference>
<feature type="domain" description="Carbohydrate-binding/sugar hydrolysis" evidence="5">
    <location>
        <begin position="192"/>
        <end position="359"/>
    </location>
</feature>
<keyword evidence="4" id="KW-0732">Signal</keyword>
<dbReference type="EMBL" id="JANUGV010000003">
    <property type="protein sequence ID" value="MCS0609158.1"/>
    <property type="molecule type" value="Genomic_DNA"/>
</dbReference>
<dbReference type="PANTHER" id="PTHR22990:SF15">
    <property type="entry name" value="F-BOX ONLY PROTEIN 10"/>
    <property type="match status" value="1"/>
</dbReference>